<proteinExistence type="predicted"/>
<protein>
    <submittedName>
        <fullName evidence="2">(Atlantic silverside) hypothetical protein</fullName>
    </submittedName>
</protein>
<dbReference type="EMBL" id="CAJRST010040666">
    <property type="protein sequence ID" value="CAG6020498.1"/>
    <property type="molecule type" value="Genomic_DNA"/>
</dbReference>
<dbReference type="PANTHER" id="PTHR15570:SF2">
    <property type="entry name" value="G0_G1 SWITCH PROTEIN 2"/>
    <property type="match status" value="1"/>
</dbReference>
<feature type="region of interest" description="Disordered" evidence="1">
    <location>
        <begin position="137"/>
        <end position="160"/>
    </location>
</feature>
<dbReference type="Proteomes" id="UP000677803">
    <property type="component" value="Unassembled WGS sequence"/>
</dbReference>
<dbReference type="OrthoDB" id="9373743at2759"/>
<dbReference type="InterPro" id="IPR016821">
    <property type="entry name" value="G0S2"/>
</dbReference>
<organism evidence="2 3">
    <name type="scientific">Menidia menidia</name>
    <name type="common">Atlantic silverside</name>
    <dbReference type="NCBI Taxonomy" id="238744"/>
    <lineage>
        <taxon>Eukaryota</taxon>
        <taxon>Metazoa</taxon>
        <taxon>Chordata</taxon>
        <taxon>Craniata</taxon>
        <taxon>Vertebrata</taxon>
        <taxon>Euteleostomi</taxon>
        <taxon>Actinopterygii</taxon>
        <taxon>Neopterygii</taxon>
        <taxon>Teleostei</taxon>
        <taxon>Neoteleostei</taxon>
        <taxon>Acanthomorphata</taxon>
        <taxon>Ovalentaria</taxon>
        <taxon>Atherinomorphae</taxon>
        <taxon>Atheriniformes</taxon>
        <taxon>Atherinopsidae</taxon>
        <taxon>Menidiinae</taxon>
        <taxon>Menidia</taxon>
    </lineage>
</organism>
<evidence type="ECO:0000313" key="2">
    <source>
        <dbReference type="EMBL" id="CAG6020498.1"/>
    </source>
</evidence>
<dbReference type="AlphaFoldDB" id="A0A8S4C274"/>
<gene>
    <name evidence="2" type="ORF">MMEN_LOCUS21175</name>
</gene>
<evidence type="ECO:0000256" key="1">
    <source>
        <dbReference type="SAM" id="MobiDB-lite"/>
    </source>
</evidence>
<feature type="compositionally biased region" description="Acidic residues" evidence="1">
    <location>
        <begin position="140"/>
        <end position="150"/>
    </location>
</feature>
<name>A0A8S4C274_9TELE</name>
<sequence length="180" mass="20091">MGLGLGLGLGSGLMNIQRSGRTYKRKLDPETGFFPQAGSQEQGDARIRPDNLTLQNLCEMEGLRELIPFCRELLGQRPRRGLLKVYLVGSVLAVVGTAIGMVEVLCQPFISVEPLDADLLLMSRLLTEIKTQPSVRGLDIEEEKQEEEISQDGGTQTQDLDFFKTQRFRQRTSSIRQHAS</sequence>
<keyword evidence="3" id="KW-1185">Reference proteome</keyword>
<evidence type="ECO:0000313" key="3">
    <source>
        <dbReference type="Proteomes" id="UP000677803"/>
    </source>
</evidence>
<accession>A0A8S4C274</accession>
<comment type="caution">
    <text evidence="2">The sequence shown here is derived from an EMBL/GenBank/DDBJ whole genome shotgun (WGS) entry which is preliminary data.</text>
</comment>
<dbReference type="Pfam" id="PF15103">
    <property type="entry name" value="G0-G1_switch_2"/>
    <property type="match status" value="1"/>
</dbReference>
<reference evidence="2" key="1">
    <citation type="submission" date="2021-05" db="EMBL/GenBank/DDBJ databases">
        <authorList>
            <person name="Tigano A."/>
        </authorList>
    </citation>
    <scope>NUCLEOTIDE SEQUENCE</scope>
</reference>
<dbReference type="PANTHER" id="PTHR15570">
    <property type="entry name" value="G0/G1 SWITCH PROTEIN 2"/>
    <property type="match status" value="1"/>
</dbReference>